<keyword evidence="2" id="KW-1185">Reference proteome</keyword>
<dbReference type="AlphaFoldDB" id="I4YP25"/>
<protein>
    <submittedName>
        <fullName evidence="1">Uncharacterized protein</fullName>
    </submittedName>
</protein>
<reference evidence="1 2" key="1">
    <citation type="submission" date="2012-02" db="EMBL/GenBank/DDBJ databases">
        <title>Improved High-Quality Draft sequence of Microvirga sp. WSM3557.</title>
        <authorList>
            <consortium name="US DOE Joint Genome Institute"/>
            <person name="Lucas S."/>
            <person name="Han J."/>
            <person name="Lapidus A."/>
            <person name="Cheng J.-F."/>
            <person name="Goodwin L."/>
            <person name="Pitluck S."/>
            <person name="Peters L."/>
            <person name="Zhang X."/>
            <person name="Detter J.C."/>
            <person name="Han C."/>
            <person name="Tapia R."/>
            <person name="Land M."/>
            <person name="Hauser L."/>
            <person name="Kyrpides N."/>
            <person name="Ivanova N."/>
            <person name="Pagani I."/>
            <person name="Brau L."/>
            <person name="Yates R."/>
            <person name="O'Hara G."/>
            <person name="Rui T."/>
            <person name="Howieson J."/>
            <person name="Reeve W."/>
            <person name="Woyke T."/>
        </authorList>
    </citation>
    <scope>NUCLEOTIDE SEQUENCE [LARGE SCALE GENOMIC DNA]</scope>
    <source>
        <strain evidence="1 2">WSM3557</strain>
    </source>
</reference>
<dbReference type="STRING" id="864069.MicloDRAFT_00064440"/>
<sequence length="140" mass="14831">MNAATAPAPQPYSPSFGGCRQSADLLTMGARILRTREPGVKFLPRLPVVGEGINRPSVSQLESGSQGRLPLHETPVFIVSGEPFLPGSSALILKDAQPHSLAPGGHKPQGSFPFEVNHDVSLSHDGDIATLPWPQVSNVH</sequence>
<dbReference type="EMBL" id="JH660647">
    <property type="protein sequence ID" value="EIM25717.1"/>
    <property type="molecule type" value="Genomic_DNA"/>
</dbReference>
<organism evidence="1 2">
    <name type="scientific">Microvirga lotononidis</name>
    <dbReference type="NCBI Taxonomy" id="864069"/>
    <lineage>
        <taxon>Bacteria</taxon>
        <taxon>Pseudomonadati</taxon>
        <taxon>Pseudomonadota</taxon>
        <taxon>Alphaproteobacteria</taxon>
        <taxon>Hyphomicrobiales</taxon>
        <taxon>Methylobacteriaceae</taxon>
        <taxon>Microvirga</taxon>
    </lineage>
</organism>
<evidence type="ECO:0000313" key="1">
    <source>
        <dbReference type="EMBL" id="EIM25717.1"/>
    </source>
</evidence>
<dbReference type="HOGENOM" id="CLU_1832849_0_0_5"/>
<name>I4YP25_9HYPH</name>
<proteinExistence type="predicted"/>
<evidence type="ECO:0000313" key="2">
    <source>
        <dbReference type="Proteomes" id="UP000003947"/>
    </source>
</evidence>
<gene>
    <name evidence="1" type="ORF">MicloDRAFT_00064440</name>
</gene>
<dbReference type="Proteomes" id="UP000003947">
    <property type="component" value="Unassembled WGS sequence"/>
</dbReference>
<accession>I4YP25</accession>
<dbReference type="PATRIC" id="fig|864069.3.peg.6898"/>